<dbReference type="Proteomes" id="UP000326598">
    <property type="component" value="Chromosome"/>
</dbReference>
<evidence type="ECO:0000256" key="1">
    <source>
        <dbReference type="SAM" id="MobiDB-lite"/>
    </source>
</evidence>
<sequence length="92" mass="9842">MEDGLGEVRGAGQGGQQHHGHHRVRALQTGLQQEQRDSHRQHAQQEHVGRLGHPPATRAADRHQECPTAQVGEVEAVGGHVHGVDAAPPQLG</sequence>
<accession>A0A5J6IAG3</accession>
<proteinExistence type="predicted"/>
<evidence type="ECO:0000313" key="3">
    <source>
        <dbReference type="Proteomes" id="UP000326598"/>
    </source>
</evidence>
<dbReference type="AlphaFoldDB" id="A0A5J6IAG3"/>
<protein>
    <submittedName>
        <fullName evidence="2">Uncharacterized protein</fullName>
    </submittedName>
</protein>
<dbReference type="EMBL" id="CP023694">
    <property type="protein sequence ID" value="QEV28652.1"/>
    <property type="molecule type" value="Genomic_DNA"/>
</dbReference>
<organism evidence="2 3">
    <name type="scientific">Streptomyces coeruleorubidus</name>
    <dbReference type="NCBI Taxonomy" id="116188"/>
    <lineage>
        <taxon>Bacteria</taxon>
        <taxon>Bacillati</taxon>
        <taxon>Actinomycetota</taxon>
        <taxon>Actinomycetes</taxon>
        <taxon>Kitasatosporales</taxon>
        <taxon>Streptomycetaceae</taxon>
        <taxon>Streptomyces</taxon>
    </lineage>
</organism>
<reference evidence="2 3" key="1">
    <citation type="submission" date="2017-09" db="EMBL/GenBank/DDBJ databases">
        <authorList>
            <person name="Lee N."/>
            <person name="Cho B.-K."/>
        </authorList>
    </citation>
    <scope>NUCLEOTIDE SEQUENCE [LARGE SCALE GENOMIC DNA]</scope>
    <source>
        <strain evidence="2 3">ATCC 13740</strain>
    </source>
</reference>
<feature type="region of interest" description="Disordered" evidence="1">
    <location>
        <begin position="1"/>
        <end position="69"/>
    </location>
</feature>
<name>A0A5J6IAG3_STRC4</name>
<dbReference type="KEGG" id="scoe:CP976_34065"/>
<evidence type="ECO:0000313" key="2">
    <source>
        <dbReference type="EMBL" id="QEV28652.1"/>
    </source>
</evidence>
<feature type="compositionally biased region" description="Gly residues" evidence="1">
    <location>
        <begin position="7"/>
        <end position="17"/>
    </location>
</feature>
<feature type="compositionally biased region" description="Basic and acidic residues" evidence="1">
    <location>
        <begin position="34"/>
        <end position="49"/>
    </location>
</feature>
<gene>
    <name evidence="2" type="ORF">CP976_34065</name>
</gene>